<gene>
    <name evidence="1" type="ORF">PGLA2088_LOCUS21190</name>
</gene>
<organism evidence="1 2">
    <name type="scientific">Polarella glacialis</name>
    <name type="common">Dinoflagellate</name>
    <dbReference type="NCBI Taxonomy" id="89957"/>
    <lineage>
        <taxon>Eukaryota</taxon>
        <taxon>Sar</taxon>
        <taxon>Alveolata</taxon>
        <taxon>Dinophyceae</taxon>
        <taxon>Suessiales</taxon>
        <taxon>Suessiaceae</taxon>
        <taxon>Polarella</taxon>
    </lineage>
</organism>
<dbReference type="Proteomes" id="UP000626109">
    <property type="component" value="Unassembled WGS sequence"/>
</dbReference>
<protein>
    <submittedName>
        <fullName evidence="1">Uncharacterized protein</fullName>
    </submittedName>
</protein>
<accession>A0A813JFZ7</accession>
<name>A0A813JFZ7_POLGL</name>
<dbReference type="EMBL" id="CAJNNW010025741">
    <property type="protein sequence ID" value="CAE8679124.1"/>
    <property type="molecule type" value="Genomic_DNA"/>
</dbReference>
<comment type="caution">
    <text evidence="1">The sequence shown here is derived from an EMBL/GenBank/DDBJ whole genome shotgun (WGS) entry which is preliminary data.</text>
</comment>
<sequence>MRPPLRLFGGRLSTPPVPGASLWMELQLVNLPMLGVRHCINSSSLGGFFVKTGGHLSQHNMTQHPEPLGTLDGVLDRCCRQDATSCFQFSSAEACEASKRSLSCLGCSSFSSLAAGAQSSSSRLGCPEFQADNVPGYGMLREEVVCDQSASGISSGSSVASVSECAILCNLSTSPGSPCNGFSILPGGRCQLLLGSSCCPGTGVSMPGAVSYFVQGSCNSTERWEAAVTLSWLSSTGGGTYSAESQVVGGPGGCCPELRGTCCQEPPPGSALPTSRPRSLRTWASYVRAPW</sequence>
<dbReference type="AlphaFoldDB" id="A0A813JFZ7"/>
<evidence type="ECO:0000313" key="2">
    <source>
        <dbReference type="Proteomes" id="UP000626109"/>
    </source>
</evidence>
<evidence type="ECO:0000313" key="1">
    <source>
        <dbReference type="EMBL" id="CAE8679124.1"/>
    </source>
</evidence>
<proteinExistence type="predicted"/>
<reference evidence="1" key="1">
    <citation type="submission" date="2021-02" db="EMBL/GenBank/DDBJ databases">
        <authorList>
            <person name="Dougan E. K."/>
            <person name="Rhodes N."/>
            <person name="Thang M."/>
            <person name="Chan C."/>
        </authorList>
    </citation>
    <scope>NUCLEOTIDE SEQUENCE</scope>
</reference>